<protein>
    <recommendedName>
        <fullName evidence="1">Putative zinc-finger domain-containing protein</fullName>
    </recommendedName>
</protein>
<reference evidence="3" key="1">
    <citation type="journal article" date="2019" name="Int. J. Syst. Evol. Microbiol.">
        <title>The Global Catalogue of Microorganisms (GCM) 10K type strain sequencing project: providing services to taxonomists for standard genome sequencing and annotation.</title>
        <authorList>
            <consortium name="The Broad Institute Genomics Platform"/>
            <consortium name="The Broad Institute Genome Sequencing Center for Infectious Disease"/>
            <person name="Wu L."/>
            <person name="Ma J."/>
        </authorList>
    </citation>
    <scope>NUCLEOTIDE SEQUENCE [LARGE SCALE GENOMIC DNA]</scope>
    <source>
        <strain evidence="3">JCM 17759</strain>
    </source>
</reference>
<dbReference type="Gene3D" id="1.10.10.1320">
    <property type="entry name" value="Anti-sigma factor, zinc-finger domain"/>
    <property type="match status" value="1"/>
</dbReference>
<dbReference type="Proteomes" id="UP001500840">
    <property type="component" value="Unassembled WGS sequence"/>
</dbReference>
<sequence length="291" mass="31800">MNCTFVRNNLSAYMDGELDDRSSVIIRHHFDKCDSCSFELDSFKELGEYARSQVEAPSRLPAWESIARRLDDDVSTSLSTTPTFIFSWKTISGAVVALAASMLIIASFRVAQTGDQAVVAQASVAINLQPVLELFQQDAGRALSMLTKELSSEDVSIEQAEASFGRPTYVSTNANKNALPGNAKLASTKLLSFPFCKCCEGQCPFGPSGCNCVVCICERPDRSTFLVLEHCKSQKVSFGDLPVQLVSRDGRQLQQVTVDGVDTISWERDAARLTVIGLRSEAEVETLLASY</sequence>
<comment type="caution">
    <text evidence="2">The sequence shown here is derived from an EMBL/GenBank/DDBJ whole genome shotgun (WGS) entry which is preliminary data.</text>
</comment>
<evidence type="ECO:0000313" key="3">
    <source>
        <dbReference type="Proteomes" id="UP001500840"/>
    </source>
</evidence>
<evidence type="ECO:0000313" key="2">
    <source>
        <dbReference type="EMBL" id="GAA4469769.1"/>
    </source>
</evidence>
<dbReference type="InterPro" id="IPR041916">
    <property type="entry name" value="Anti_sigma_zinc_sf"/>
</dbReference>
<gene>
    <name evidence="2" type="ORF">GCM10023156_62290</name>
</gene>
<proteinExistence type="predicted"/>
<organism evidence="2 3">
    <name type="scientific">Novipirellula rosea</name>
    <dbReference type="NCBI Taxonomy" id="1031540"/>
    <lineage>
        <taxon>Bacteria</taxon>
        <taxon>Pseudomonadati</taxon>
        <taxon>Planctomycetota</taxon>
        <taxon>Planctomycetia</taxon>
        <taxon>Pirellulales</taxon>
        <taxon>Pirellulaceae</taxon>
        <taxon>Novipirellula</taxon>
    </lineage>
</organism>
<feature type="domain" description="Putative zinc-finger" evidence="1">
    <location>
        <begin position="3"/>
        <end position="36"/>
    </location>
</feature>
<accession>A0ABP8NMS0</accession>
<name>A0ABP8NMS0_9BACT</name>
<dbReference type="Pfam" id="PF13490">
    <property type="entry name" value="zf-HC2"/>
    <property type="match status" value="1"/>
</dbReference>
<dbReference type="InterPro" id="IPR027383">
    <property type="entry name" value="Znf_put"/>
</dbReference>
<dbReference type="RefSeq" id="WP_345327551.1">
    <property type="nucleotide sequence ID" value="NZ_BAABGA010000107.1"/>
</dbReference>
<keyword evidence="3" id="KW-1185">Reference proteome</keyword>
<dbReference type="EMBL" id="BAABGA010000107">
    <property type="protein sequence ID" value="GAA4469769.1"/>
    <property type="molecule type" value="Genomic_DNA"/>
</dbReference>
<evidence type="ECO:0000259" key="1">
    <source>
        <dbReference type="Pfam" id="PF13490"/>
    </source>
</evidence>